<dbReference type="InterPro" id="IPR000014">
    <property type="entry name" value="PAS"/>
</dbReference>
<sequence length="621" mass="70355">MITGLEDSKSVDMAFESGASGFVVKPVNYPILLQQIKFQLRASNNARNLLENQEQLSSAQRIAGFGFWRWDALSDRLTVSDNLAEMMGNPKNIHQLTLKDFFEQIHPDDREFVYSLVISTTEGAPPQPAEYRLIVNNRPAMTVHQEIGCAPNNRQIILGTVQDITQQIATQKRIRQLAYTDELTGLASRAYFYKHMEDIIKAAKRRDERFALVYLDLDGFKDVNDSLGHDTGDELLKKIAERLEMILRDTDFVARLSGDEFCILVDHVNDQYVAADVANRCLEEINKPLMLNARELRPRCSIGIAHFPEDGENLQTLLKAADSAMYSAKAQGRHRYAFYQPELTIQAEKRLWLEQELRAAIDRDQFELHYQPQIDIVRGRLAGVEALVRWRHPDLGLVSPNDFIKVAERIGVIKSLENWILETACYQLSQWRQEKISDFKMAVNISPIHFHEPELYNTVQQILQKTNVPPELLELEITESVVQNLDGNITMFEQLREMGIKIAIDDFGTGYSSLASLKNLPIDCLKIDRLFIIDMMEDADSSILLGTIIGAAQALGNSVIAEGVENREQLLVLRGIGCEIVQGFYFSKPLFPEEIPNMAKKDFRNAVTGNVTNAPIIGKTS</sequence>
<evidence type="ECO:0000256" key="1">
    <source>
        <dbReference type="ARBA" id="ARBA00051114"/>
    </source>
</evidence>
<dbReference type="FunFam" id="3.20.20.450:FF:000001">
    <property type="entry name" value="Cyclic di-GMP phosphodiesterase yahA"/>
    <property type="match status" value="1"/>
</dbReference>
<protein>
    <submittedName>
        <fullName evidence="4">Two-component system response regulator</fullName>
    </submittedName>
</protein>
<dbReference type="AlphaFoldDB" id="A0A8D5JT68"/>
<dbReference type="Pfam" id="PF00563">
    <property type="entry name" value="EAL"/>
    <property type="match status" value="1"/>
</dbReference>
<feature type="domain" description="EAL" evidence="2">
    <location>
        <begin position="349"/>
        <end position="594"/>
    </location>
</feature>
<dbReference type="SMART" id="SM00267">
    <property type="entry name" value="GGDEF"/>
    <property type="match status" value="1"/>
</dbReference>
<dbReference type="CDD" id="cd01948">
    <property type="entry name" value="EAL"/>
    <property type="match status" value="1"/>
</dbReference>
<organism evidence="4 5">
    <name type="scientific">Desulfomarina profundi</name>
    <dbReference type="NCBI Taxonomy" id="2772557"/>
    <lineage>
        <taxon>Bacteria</taxon>
        <taxon>Pseudomonadati</taxon>
        <taxon>Thermodesulfobacteriota</taxon>
        <taxon>Desulfobulbia</taxon>
        <taxon>Desulfobulbales</taxon>
        <taxon>Desulfobulbaceae</taxon>
        <taxon>Desulfomarina</taxon>
    </lineage>
</organism>
<evidence type="ECO:0000259" key="3">
    <source>
        <dbReference type="SMART" id="SM00267"/>
    </source>
</evidence>
<dbReference type="PANTHER" id="PTHR44757">
    <property type="entry name" value="DIGUANYLATE CYCLASE DGCP"/>
    <property type="match status" value="1"/>
</dbReference>
<dbReference type="InterPro" id="IPR052155">
    <property type="entry name" value="Biofilm_reg_signaling"/>
</dbReference>
<gene>
    <name evidence="4" type="ORF">DGMP_35490</name>
</gene>
<dbReference type="CDD" id="cd00130">
    <property type="entry name" value="PAS"/>
    <property type="match status" value="1"/>
</dbReference>
<dbReference type="GO" id="GO:0071111">
    <property type="term" value="F:cyclic-guanylate-specific phosphodiesterase activity"/>
    <property type="evidence" value="ECO:0007669"/>
    <property type="project" value="UniProtKB-EC"/>
</dbReference>
<feature type="domain" description="GGDEF" evidence="3">
    <location>
        <begin position="167"/>
        <end position="339"/>
    </location>
</feature>
<accession>A0A8D5JT68</accession>
<dbReference type="InterPro" id="IPR000160">
    <property type="entry name" value="GGDEF_dom"/>
</dbReference>
<name>A0A8D5JT68_9BACT</name>
<evidence type="ECO:0000313" key="5">
    <source>
        <dbReference type="Proteomes" id="UP000826725"/>
    </source>
</evidence>
<dbReference type="Pfam" id="PF00990">
    <property type="entry name" value="GGDEF"/>
    <property type="match status" value="1"/>
</dbReference>
<dbReference type="PANTHER" id="PTHR44757:SF2">
    <property type="entry name" value="BIOFILM ARCHITECTURE MAINTENANCE PROTEIN MBAA"/>
    <property type="match status" value="1"/>
</dbReference>
<dbReference type="CDD" id="cd01949">
    <property type="entry name" value="GGDEF"/>
    <property type="match status" value="1"/>
</dbReference>
<dbReference type="SMART" id="SM00052">
    <property type="entry name" value="EAL"/>
    <property type="match status" value="1"/>
</dbReference>
<dbReference type="InterPro" id="IPR001633">
    <property type="entry name" value="EAL_dom"/>
</dbReference>
<comment type="catalytic activity">
    <reaction evidence="1">
        <text>3',3'-c-di-GMP + H2O = 5'-phosphoguanylyl(3'-&gt;5')guanosine + H(+)</text>
        <dbReference type="Rhea" id="RHEA:24902"/>
        <dbReference type="ChEBI" id="CHEBI:15377"/>
        <dbReference type="ChEBI" id="CHEBI:15378"/>
        <dbReference type="ChEBI" id="CHEBI:58754"/>
        <dbReference type="ChEBI" id="CHEBI:58805"/>
        <dbReference type="EC" id="3.1.4.52"/>
    </reaction>
    <physiologicalReaction direction="left-to-right" evidence="1">
        <dbReference type="Rhea" id="RHEA:24903"/>
    </physiologicalReaction>
</comment>
<evidence type="ECO:0000313" key="4">
    <source>
        <dbReference type="EMBL" id="BCL62856.1"/>
    </source>
</evidence>
<dbReference type="GO" id="GO:0071732">
    <property type="term" value="P:cellular response to nitric oxide"/>
    <property type="evidence" value="ECO:0007669"/>
    <property type="project" value="UniProtKB-ARBA"/>
</dbReference>
<dbReference type="FunFam" id="3.30.70.270:FF:000001">
    <property type="entry name" value="Diguanylate cyclase domain protein"/>
    <property type="match status" value="1"/>
</dbReference>
<dbReference type="NCBIfam" id="TIGR00254">
    <property type="entry name" value="GGDEF"/>
    <property type="match status" value="1"/>
</dbReference>
<evidence type="ECO:0000259" key="2">
    <source>
        <dbReference type="SMART" id="SM00052"/>
    </source>
</evidence>
<proteinExistence type="predicted"/>
<keyword evidence="5" id="KW-1185">Reference proteome</keyword>
<reference evidence="4" key="1">
    <citation type="submission" date="2020-09" db="EMBL/GenBank/DDBJ databases">
        <title>Desulfogranum mesoprofundum gen. nov., sp. nov., a novel mesophilic, sulfate-reducing chemolithoautotroph isolated from a deep-sea hydrothermal vent chimney in the Suiyo Seamount.</title>
        <authorList>
            <person name="Hashimoto Y."/>
            <person name="Nakagawa S."/>
        </authorList>
    </citation>
    <scope>NUCLEOTIDE SEQUENCE</scope>
    <source>
        <strain evidence="4">KT2</strain>
    </source>
</reference>
<dbReference type="RefSeq" id="WP_228855164.1">
    <property type="nucleotide sequence ID" value="NZ_AP024086.1"/>
</dbReference>
<dbReference type="KEGG" id="dbk:DGMP_35490"/>
<dbReference type="EMBL" id="AP024086">
    <property type="protein sequence ID" value="BCL62856.1"/>
    <property type="molecule type" value="Genomic_DNA"/>
</dbReference>
<dbReference type="Proteomes" id="UP000826725">
    <property type="component" value="Chromosome"/>
</dbReference>